<evidence type="ECO:0000259" key="4">
    <source>
        <dbReference type="Pfam" id="PF07627"/>
    </source>
</evidence>
<feature type="transmembrane region" description="Helical" evidence="1">
    <location>
        <begin position="46"/>
        <end position="64"/>
    </location>
</feature>
<dbReference type="InterPro" id="IPR013043">
    <property type="entry name" value="DUF1595"/>
</dbReference>
<feature type="domain" description="DUF1595" evidence="7">
    <location>
        <begin position="657"/>
        <end position="715"/>
    </location>
</feature>
<keyword evidence="1" id="KW-1133">Transmembrane helix</keyword>
<dbReference type="EMBL" id="JBHTBR010000005">
    <property type="protein sequence ID" value="MFC7292786.1"/>
    <property type="molecule type" value="Genomic_DNA"/>
</dbReference>
<dbReference type="InterPro" id="IPR011429">
    <property type="entry name" value="Cyt_c_Planctomycete-type"/>
</dbReference>
<feature type="domain" description="DUF1585" evidence="2">
    <location>
        <begin position="997"/>
        <end position="1071"/>
    </location>
</feature>
<keyword evidence="10" id="KW-1185">Reference proteome</keyword>
<evidence type="ECO:0000313" key="9">
    <source>
        <dbReference type="EMBL" id="MFC7292786.1"/>
    </source>
</evidence>
<comment type="caution">
    <text evidence="9">The sequence shown here is derived from an EMBL/GenBank/DDBJ whole genome shotgun (WGS) entry which is preliminary data.</text>
</comment>
<sequence length="1094" mass="121492">MRRPILLIWLITIGLVLGVQFTAILAPLNGAEGAGFGRFLGRFHPLILHFPVAFLVLAGLLELTRLNKKTAKFSEFVGPVLVLAALSACATVILGILLASNEGHAGDLVERHRGRGIGVAILACLAAAIYYTDIFVKNTKLKIGYRACLGISIALMGLAAHDGGSMVHGPTYLADHAPKFLRPILITHVGEETTQTAQVSHDGTGISPDLIDRFQGDVGSFFGSYCSRCHGDGKQEANVKLADFDPTFQAHDSQHHWNRVLGVLGSHRMPPVEAKQPNGPVRAKAINWIQDALKEHALARRADRANAPLRRLSKRELNHVYQDLFNVGSDFSGILPSDPKSEHGYDTDADLLMVAMSDLRFYQDIAREAVNSYVKIGDRTDNVEHFFVEMEDVYHYGRLEGDNLSYDRAPSPISASELKAIKQAREGKTPIYRDRVYGPLPYGVIPTGDVRGVGEGRGFARLHEQFMLLRTKQTHGEVTVKVKAAMIPGKNGDKSVPRLKLEAGWRKIQSLRVSVIGEKDVTAPLDAPQTVEFKFRLEDVIVPEKARHDPEGEDRWLLLVLSNYARHEKGALAGSIYGQVDPYLPSYATVALPYREQAEAAAEYQKVGLAKWKEGGVPYLKLDAVEASITPTEANPESRWVIEPPASDEVEVQVAKVREVLSQYLPYVFRRSVHPSELVHYENLFRKLNEGGDGFEVALKETMASALISPEFLYIGYPAARIEADAVDREEIRQNNYLASRLSFFLWSSMPDETLMQLAADLKLTDPAVLAAQVERMLDDPKSLRMSRTFADQWLQLEKVANTGVSPEIYPDYSSEFAQLIVEETRSTFVDVVKNGRDARSLFKSEYMMLNEELARHYGVEGVVGGDMRRVHVGDPPERAGILTNASILTMNSNGQDSHPIKRGVWLLERALNDPPPPPPPSVPDLDTNNPLLANMTLKEKIEHHRQLSACSGCHEQIDPWGVAFENFDATGRWRDTVTVKEGSPPREVDASSVLPDGTHIAHFEEIKAYLLDSKEDVLMGNIVQHLMTYSLGRELDILDKQEAEEVATTFRASGYKIPELIKAIVQTDAFTNRNQHALEKQKAEQTMGETSHE</sequence>
<feature type="domain" description="DUF2231" evidence="8">
    <location>
        <begin position="43"/>
        <end position="167"/>
    </location>
</feature>
<evidence type="ECO:0000259" key="6">
    <source>
        <dbReference type="Pfam" id="PF07635"/>
    </source>
</evidence>
<dbReference type="Pfam" id="PF07624">
    <property type="entry name" value="PSD2"/>
    <property type="match status" value="1"/>
</dbReference>
<gene>
    <name evidence="9" type="ORF">ACFQS8_14230</name>
</gene>
<feature type="transmembrane region" description="Helical" evidence="1">
    <location>
        <begin position="117"/>
        <end position="136"/>
    </location>
</feature>
<dbReference type="Proteomes" id="UP001596492">
    <property type="component" value="Unassembled WGS sequence"/>
</dbReference>
<feature type="domain" description="DUF1588" evidence="4">
    <location>
        <begin position="879"/>
        <end position="977"/>
    </location>
</feature>
<proteinExistence type="predicted"/>
<dbReference type="InterPro" id="IPR011478">
    <property type="entry name" value="DUF1585"/>
</dbReference>
<dbReference type="InterPro" id="IPR013036">
    <property type="entry name" value="DUF1587"/>
</dbReference>
<dbReference type="Pfam" id="PF07627">
    <property type="entry name" value="PSCyt3"/>
    <property type="match status" value="1"/>
</dbReference>
<dbReference type="RefSeq" id="WP_382168505.1">
    <property type="nucleotide sequence ID" value="NZ_JBHTBR010000005.1"/>
</dbReference>
<feature type="transmembrane region" description="Helical" evidence="1">
    <location>
        <begin position="76"/>
        <end position="97"/>
    </location>
</feature>
<dbReference type="Pfam" id="PF07635">
    <property type="entry name" value="PSCyt1"/>
    <property type="match status" value="1"/>
</dbReference>
<dbReference type="InterPro" id="IPR013039">
    <property type="entry name" value="DUF1588"/>
</dbReference>
<feature type="domain" description="DUF1587" evidence="3">
    <location>
        <begin position="310"/>
        <end position="373"/>
    </location>
</feature>
<evidence type="ECO:0000256" key="1">
    <source>
        <dbReference type="SAM" id="Phobius"/>
    </source>
</evidence>
<evidence type="ECO:0000259" key="5">
    <source>
        <dbReference type="Pfam" id="PF07631"/>
    </source>
</evidence>
<feature type="transmembrane region" description="Helical" evidence="1">
    <location>
        <begin position="143"/>
        <end position="161"/>
    </location>
</feature>
<evidence type="ECO:0000313" key="10">
    <source>
        <dbReference type="Proteomes" id="UP001596492"/>
    </source>
</evidence>
<feature type="domain" description="Cytochrome C Planctomycete-type" evidence="6">
    <location>
        <begin position="226"/>
        <end position="272"/>
    </location>
</feature>
<dbReference type="Pfam" id="PF07637">
    <property type="entry name" value="PSD5"/>
    <property type="match status" value="1"/>
</dbReference>
<protein>
    <submittedName>
        <fullName evidence="9">DUF1592 domain-containing protein</fullName>
    </submittedName>
</protein>
<dbReference type="Pfam" id="PF07631">
    <property type="entry name" value="PSD4"/>
    <property type="match status" value="1"/>
</dbReference>
<evidence type="ECO:0000259" key="8">
    <source>
        <dbReference type="Pfam" id="PF09990"/>
    </source>
</evidence>
<reference evidence="10" key="1">
    <citation type="journal article" date="2019" name="Int. J. Syst. Evol. Microbiol.">
        <title>The Global Catalogue of Microorganisms (GCM) 10K type strain sequencing project: providing services to taxonomists for standard genome sequencing and annotation.</title>
        <authorList>
            <consortium name="The Broad Institute Genomics Platform"/>
            <consortium name="The Broad Institute Genome Sequencing Center for Infectious Disease"/>
            <person name="Wu L."/>
            <person name="Ma J."/>
        </authorList>
    </citation>
    <scope>NUCLEOTIDE SEQUENCE [LARGE SCALE GENOMIC DNA]</scope>
    <source>
        <strain evidence="10">CCUG 51308</strain>
    </source>
</reference>
<dbReference type="Pfam" id="PF09990">
    <property type="entry name" value="DUF2231"/>
    <property type="match status" value="1"/>
</dbReference>
<feature type="domain" description="DUF1592" evidence="5">
    <location>
        <begin position="737"/>
        <end position="860"/>
    </location>
</feature>
<dbReference type="InterPro" id="IPR019251">
    <property type="entry name" value="DUF2231_TM"/>
</dbReference>
<organism evidence="9 10">
    <name type="scientific">Hirschia litorea</name>
    <dbReference type="NCBI Taxonomy" id="1199156"/>
    <lineage>
        <taxon>Bacteria</taxon>
        <taxon>Pseudomonadati</taxon>
        <taxon>Pseudomonadota</taxon>
        <taxon>Alphaproteobacteria</taxon>
        <taxon>Hyphomonadales</taxon>
        <taxon>Hyphomonadaceae</taxon>
        <taxon>Hirschia</taxon>
    </lineage>
</organism>
<evidence type="ECO:0000259" key="2">
    <source>
        <dbReference type="Pfam" id="PF07624"/>
    </source>
</evidence>
<name>A0ABW2IPL0_9PROT</name>
<dbReference type="InterPro" id="IPR013042">
    <property type="entry name" value="DUF1592"/>
</dbReference>
<keyword evidence="1" id="KW-0812">Transmembrane</keyword>
<evidence type="ECO:0000259" key="3">
    <source>
        <dbReference type="Pfam" id="PF07626"/>
    </source>
</evidence>
<evidence type="ECO:0000259" key="7">
    <source>
        <dbReference type="Pfam" id="PF07637"/>
    </source>
</evidence>
<dbReference type="Pfam" id="PF07626">
    <property type="entry name" value="PSD3"/>
    <property type="match status" value="1"/>
</dbReference>
<keyword evidence="1" id="KW-0472">Membrane</keyword>
<accession>A0ABW2IPL0</accession>